<feature type="region of interest" description="Disordered" evidence="1">
    <location>
        <begin position="1"/>
        <end position="99"/>
    </location>
</feature>
<reference evidence="2" key="1">
    <citation type="submission" date="2016-03" db="EMBL/GenBank/DDBJ databases">
        <title>Mechanisms controlling the formation of the plant cell surface in tip-growing cells are functionally conserved among land plants.</title>
        <authorList>
            <person name="Honkanen S."/>
            <person name="Jones V.A."/>
            <person name="Morieri G."/>
            <person name="Champion C."/>
            <person name="Hetherington A.J."/>
            <person name="Kelly S."/>
            <person name="Saint-Marcoux D."/>
            <person name="Proust H."/>
            <person name="Prescott H."/>
            <person name="Dolan L."/>
        </authorList>
    </citation>
    <scope>NUCLEOTIDE SEQUENCE [LARGE SCALE GENOMIC DNA]</scope>
    <source>
        <tissue evidence="2">Whole gametophyte</tissue>
    </source>
</reference>
<accession>A0A176WN61</accession>
<dbReference type="AlphaFoldDB" id="A0A176WN61"/>
<sequence length="148" mass="15943">MAHLRGSDSAGIPNARGPNSELRSQAAQPIIAHSSSSECLPFHPSAAPCSPLAAQSPLNLNRSRIESPLNLDPGREEWQQQREEEEEAAAASQWDEKRTGTRGGSGLLLLFGARWQGQQLQYRGAVRDVPLRGLLAAAQVKLQAVVNS</sequence>
<gene>
    <name evidence="2" type="ORF">AXG93_1299s1240</name>
</gene>
<organism evidence="2 3">
    <name type="scientific">Marchantia polymorpha subsp. ruderalis</name>
    <dbReference type="NCBI Taxonomy" id="1480154"/>
    <lineage>
        <taxon>Eukaryota</taxon>
        <taxon>Viridiplantae</taxon>
        <taxon>Streptophyta</taxon>
        <taxon>Embryophyta</taxon>
        <taxon>Marchantiophyta</taxon>
        <taxon>Marchantiopsida</taxon>
        <taxon>Marchantiidae</taxon>
        <taxon>Marchantiales</taxon>
        <taxon>Marchantiaceae</taxon>
        <taxon>Marchantia</taxon>
    </lineage>
</organism>
<name>A0A176WN61_MARPO</name>
<dbReference type="Proteomes" id="UP000077202">
    <property type="component" value="Unassembled WGS sequence"/>
</dbReference>
<feature type="compositionally biased region" description="Polar residues" evidence="1">
    <location>
        <begin position="21"/>
        <end position="38"/>
    </location>
</feature>
<comment type="caution">
    <text evidence="2">The sequence shown here is derived from an EMBL/GenBank/DDBJ whole genome shotgun (WGS) entry which is preliminary data.</text>
</comment>
<evidence type="ECO:0000256" key="1">
    <source>
        <dbReference type="SAM" id="MobiDB-lite"/>
    </source>
</evidence>
<keyword evidence="3" id="KW-1185">Reference proteome</keyword>
<evidence type="ECO:0000313" key="3">
    <source>
        <dbReference type="Proteomes" id="UP000077202"/>
    </source>
</evidence>
<evidence type="ECO:0000313" key="2">
    <source>
        <dbReference type="EMBL" id="OAE34509.1"/>
    </source>
</evidence>
<feature type="compositionally biased region" description="Basic and acidic residues" evidence="1">
    <location>
        <begin position="73"/>
        <end position="82"/>
    </location>
</feature>
<protein>
    <submittedName>
        <fullName evidence="2">Uncharacterized protein</fullName>
    </submittedName>
</protein>
<dbReference type="EMBL" id="LVLJ01000396">
    <property type="protein sequence ID" value="OAE34509.1"/>
    <property type="molecule type" value="Genomic_DNA"/>
</dbReference>
<proteinExistence type="predicted"/>